<feature type="transmembrane region" description="Helical" evidence="8">
    <location>
        <begin position="56"/>
        <end position="75"/>
    </location>
</feature>
<evidence type="ECO:0000256" key="7">
    <source>
        <dbReference type="SAM" id="MobiDB-lite"/>
    </source>
</evidence>
<evidence type="ECO:0000256" key="4">
    <source>
        <dbReference type="ARBA" id="ARBA00022692"/>
    </source>
</evidence>
<feature type="transmembrane region" description="Helical" evidence="8">
    <location>
        <begin position="312"/>
        <end position="331"/>
    </location>
</feature>
<feature type="region of interest" description="Disordered" evidence="7">
    <location>
        <begin position="1"/>
        <end position="30"/>
    </location>
</feature>
<evidence type="ECO:0000256" key="5">
    <source>
        <dbReference type="ARBA" id="ARBA00022989"/>
    </source>
</evidence>
<evidence type="ECO:0000313" key="10">
    <source>
        <dbReference type="Proteomes" id="UP000315295"/>
    </source>
</evidence>
<gene>
    <name evidence="9" type="ORF">C1H46_003203</name>
</gene>
<reference evidence="9 10" key="1">
    <citation type="journal article" date="2019" name="G3 (Bethesda)">
        <title>Sequencing of a Wild Apple (Malus baccata) Genome Unravels the Differences Between Cultivated and Wild Apple Species Regarding Disease Resistance and Cold Tolerance.</title>
        <authorList>
            <person name="Chen X."/>
        </authorList>
    </citation>
    <scope>NUCLEOTIDE SEQUENCE [LARGE SCALE GENOMIC DNA]</scope>
    <source>
        <strain evidence="10">cv. Shandingzi</strain>
        <tissue evidence="9">Leaves</tissue>
    </source>
</reference>
<feature type="transmembrane region" description="Helical" evidence="8">
    <location>
        <begin position="279"/>
        <end position="300"/>
    </location>
</feature>
<evidence type="ECO:0000256" key="8">
    <source>
        <dbReference type="SAM" id="Phobius"/>
    </source>
</evidence>
<evidence type="ECO:0000256" key="1">
    <source>
        <dbReference type="ARBA" id="ARBA00004141"/>
    </source>
</evidence>
<feature type="compositionally biased region" description="Polar residues" evidence="7">
    <location>
        <begin position="1"/>
        <end position="17"/>
    </location>
</feature>
<feature type="transmembrane region" description="Helical" evidence="8">
    <location>
        <begin position="193"/>
        <end position="214"/>
    </location>
</feature>
<dbReference type="AlphaFoldDB" id="A0A540NJH3"/>
<dbReference type="EMBL" id="VIEB01000032">
    <property type="protein sequence ID" value="TQE11197.1"/>
    <property type="molecule type" value="Genomic_DNA"/>
</dbReference>
<comment type="similarity">
    <text evidence="2">Belongs to the major facilitator superfamily. Folate-biopterin transporter (TC 2.A.71) family.</text>
</comment>
<keyword evidence="4 8" id="KW-0812">Transmembrane</keyword>
<dbReference type="Gene3D" id="1.20.1250.20">
    <property type="entry name" value="MFS general substrate transporter like domains"/>
    <property type="match status" value="1"/>
</dbReference>
<feature type="transmembrane region" description="Helical" evidence="8">
    <location>
        <begin position="95"/>
        <end position="114"/>
    </location>
</feature>
<keyword evidence="10" id="KW-1185">Reference proteome</keyword>
<comment type="subcellular location">
    <subcellularLocation>
        <location evidence="1">Membrane</location>
        <topology evidence="1">Multi-pass membrane protein</topology>
    </subcellularLocation>
</comment>
<evidence type="ECO:0008006" key="11">
    <source>
        <dbReference type="Google" id="ProtNLM"/>
    </source>
</evidence>
<feature type="transmembrane region" description="Helical" evidence="8">
    <location>
        <begin position="343"/>
        <end position="363"/>
    </location>
</feature>
<feature type="compositionally biased region" description="Basic and acidic residues" evidence="7">
    <location>
        <begin position="18"/>
        <end position="27"/>
    </location>
</feature>
<organism evidence="9 10">
    <name type="scientific">Malus baccata</name>
    <name type="common">Siberian crab apple</name>
    <name type="synonym">Pyrus baccata</name>
    <dbReference type="NCBI Taxonomy" id="106549"/>
    <lineage>
        <taxon>Eukaryota</taxon>
        <taxon>Viridiplantae</taxon>
        <taxon>Streptophyta</taxon>
        <taxon>Embryophyta</taxon>
        <taxon>Tracheophyta</taxon>
        <taxon>Spermatophyta</taxon>
        <taxon>Magnoliopsida</taxon>
        <taxon>eudicotyledons</taxon>
        <taxon>Gunneridae</taxon>
        <taxon>Pentapetalae</taxon>
        <taxon>rosids</taxon>
        <taxon>fabids</taxon>
        <taxon>Rosales</taxon>
        <taxon>Rosaceae</taxon>
        <taxon>Amygdaloideae</taxon>
        <taxon>Maleae</taxon>
        <taxon>Malus</taxon>
    </lineage>
</organism>
<evidence type="ECO:0000256" key="6">
    <source>
        <dbReference type="ARBA" id="ARBA00023136"/>
    </source>
</evidence>
<feature type="transmembrane region" description="Helical" evidence="8">
    <location>
        <begin position="448"/>
        <end position="468"/>
    </location>
</feature>
<evidence type="ECO:0000313" key="9">
    <source>
        <dbReference type="EMBL" id="TQE11197.1"/>
    </source>
</evidence>
<dbReference type="Proteomes" id="UP000315295">
    <property type="component" value="Unassembled WGS sequence"/>
</dbReference>
<feature type="transmembrane region" description="Helical" evidence="8">
    <location>
        <begin position="151"/>
        <end position="172"/>
    </location>
</feature>
<dbReference type="InterPro" id="IPR039309">
    <property type="entry name" value="BT1"/>
</dbReference>
<keyword evidence="3" id="KW-0813">Transport</keyword>
<name>A0A540NJH3_MALBA</name>
<feature type="transmembrane region" description="Helical" evidence="8">
    <location>
        <begin position="220"/>
        <end position="240"/>
    </location>
</feature>
<dbReference type="PANTHER" id="PTHR31585">
    <property type="entry name" value="FOLATE-BIOPTERIN TRANSPORTER 1, CHLOROPLASTIC"/>
    <property type="match status" value="1"/>
</dbReference>
<dbReference type="InterPro" id="IPR036259">
    <property type="entry name" value="MFS_trans_sf"/>
</dbReference>
<feature type="transmembrane region" description="Helical" evidence="8">
    <location>
        <begin position="409"/>
        <end position="428"/>
    </location>
</feature>
<accession>A0A540NJH3</accession>
<keyword evidence="6 8" id="KW-0472">Membrane</keyword>
<evidence type="ECO:0000256" key="3">
    <source>
        <dbReference type="ARBA" id="ARBA00022448"/>
    </source>
</evidence>
<dbReference type="Pfam" id="PF03092">
    <property type="entry name" value="BT1"/>
    <property type="match status" value="1"/>
</dbReference>
<keyword evidence="5 8" id="KW-1133">Transmembrane helix</keyword>
<dbReference type="PANTHER" id="PTHR31585:SF44">
    <property type="entry name" value="FOLATE-BIOPTERIN TRANSPORTER 6-RELATED"/>
    <property type="match status" value="1"/>
</dbReference>
<feature type="transmembrane region" description="Helical" evidence="8">
    <location>
        <begin position="126"/>
        <end position="145"/>
    </location>
</feature>
<dbReference type="GO" id="GO:0016020">
    <property type="term" value="C:membrane"/>
    <property type="evidence" value="ECO:0007669"/>
    <property type="project" value="UniProtKB-SubCell"/>
</dbReference>
<comment type="caution">
    <text evidence="9">The sequence shown here is derived from an EMBL/GenBank/DDBJ whole genome shotgun (WGS) entry which is preliminary data.</text>
</comment>
<sequence length="509" mass="56541">MDDYSSQETQKTTTSNRNVDDQDDHHHPNPTNPFVQILQQPIQWLQMLSTELNPTFVLGVVLVYGISQGFSGSYFKVVTDYYWKDVQKLQPSVVQLYIGLYYIPWLMKPVWGLLTDVFPVRGYRRRPYFVLAGVIGTVSALTVAFSGNLAAVVALTWLIGVTAGVAIADVTIDACIARNSIEIRSLASDLQSLCGFCSSAGALVGYSTSGFFVHHLGPQGALGLLAIPPIFLTVLGFVIYEQRSTNLHSQRKRAAEEVGVAMSGIYKTIKLPQVWKPSLYMYLSLALSINTQEGNFYWYTDPSAGPAFSQEFVGMIYAVGAVASIVGVLIYHKTLKNYPFRNLVFFAQLLYAISGLLDLTFILRWNLALGIPDYFFVIMEECVFRIVTKIRWMPMIVLSTKLCPLGIEGMFFALLMCIDSLGSLSSKWGGGAVLHALNVTRTNFTNLWLALLIRNVLRFLTLGLIFLVPKADQLDLLIPSDLLTKNSSEFSDVDDQSLELVPSKGKIEV</sequence>
<dbReference type="SUPFAM" id="SSF103473">
    <property type="entry name" value="MFS general substrate transporter"/>
    <property type="match status" value="1"/>
</dbReference>
<proteinExistence type="inferred from homology"/>
<dbReference type="CDD" id="cd17484">
    <property type="entry name" value="MFS_FBT"/>
    <property type="match status" value="1"/>
</dbReference>
<evidence type="ECO:0000256" key="2">
    <source>
        <dbReference type="ARBA" id="ARBA00007015"/>
    </source>
</evidence>
<protein>
    <recommendedName>
        <fullName evidence="11">Major facilitator superfamily (MFS) profile domain-containing protein</fullName>
    </recommendedName>
</protein>